<proteinExistence type="predicted"/>
<dbReference type="PROSITE" id="PS50042">
    <property type="entry name" value="CNMP_BINDING_3"/>
    <property type="match status" value="1"/>
</dbReference>
<dbReference type="GO" id="GO:0043709">
    <property type="term" value="P:cell adhesion involved in single-species biofilm formation"/>
    <property type="evidence" value="ECO:0007669"/>
    <property type="project" value="TreeGrafter"/>
</dbReference>
<evidence type="ECO:0000256" key="1">
    <source>
        <dbReference type="ARBA" id="ARBA00012528"/>
    </source>
</evidence>
<dbReference type="GO" id="GO:1902201">
    <property type="term" value="P:negative regulation of bacterial-type flagellum-dependent cell motility"/>
    <property type="evidence" value="ECO:0007669"/>
    <property type="project" value="TreeGrafter"/>
</dbReference>
<protein>
    <recommendedName>
        <fullName evidence="1">diguanylate cyclase</fullName>
        <ecNumber evidence="1">2.7.7.65</ecNumber>
    </recommendedName>
</protein>
<dbReference type="GO" id="GO:0005886">
    <property type="term" value="C:plasma membrane"/>
    <property type="evidence" value="ECO:0007669"/>
    <property type="project" value="TreeGrafter"/>
</dbReference>
<dbReference type="SUPFAM" id="SSF55073">
    <property type="entry name" value="Nucleotide cyclase"/>
    <property type="match status" value="1"/>
</dbReference>
<dbReference type="Pfam" id="PF00027">
    <property type="entry name" value="cNMP_binding"/>
    <property type="match status" value="1"/>
</dbReference>
<dbReference type="RefSeq" id="WP_220636072.1">
    <property type="nucleotide sequence ID" value="NZ_CAJQUM010000001.1"/>
</dbReference>
<dbReference type="InterPro" id="IPR000160">
    <property type="entry name" value="GGDEF_dom"/>
</dbReference>
<accession>A0A916N2R0</accession>
<dbReference type="NCBIfam" id="TIGR00254">
    <property type="entry name" value="GGDEF"/>
    <property type="match status" value="1"/>
</dbReference>
<name>A0A916N2R0_9PROT</name>
<evidence type="ECO:0000256" key="2">
    <source>
        <dbReference type="ARBA" id="ARBA00034247"/>
    </source>
</evidence>
<dbReference type="GO" id="GO:0052621">
    <property type="term" value="F:diguanylate cyclase activity"/>
    <property type="evidence" value="ECO:0007669"/>
    <property type="project" value="UniProtKB-EC"/>
</dbReference>
<dbReference type="InterPro" id="IPR000595">
    <property type="entry name" value="cNMP-bd_dom"/>
</dbReference>
<dbReference type="Gene3D" id="3.30.70.270">
    <property type="match status" value="1"/>
</dbReference>
<dbReference type="EC" id="2.7.7.65" evidence="1"/>
<dbReference type="Proteomes" id="UP000742786">
    <property type="component" value="Unassembled WGS sequence"/>
</dbReference>
<dbReference type="InterPro" id="IPR014710">
    <property type="entry name" value="RmlC-like_jellyroll"/>
</dbReference>
<feature type="domain" description="Cyclic nucleotide-binding" evidence="3">
    <location>
        <begin position="15"/>
        <end position="116"/>
    </location>
</feature>
<dbReference type="PANTHER" id="PTHR45138:SF9">
    <property type="entry name" value="DIGUANYLATE CYCLASE DGCM-RELATED"/>
    <property type="match status" value="1"/>
</dbReference>
<sequence>MLSNADRAQLEAGKLFGLVGMEEVGHLLETCTIETIEAGVHLLEPGVPNHHLYMVLDGELLVYPGGTSLPEHVALRGGDCAGEMSLIDGQRVSALVVPSRTTRLLVIPHDVLWTMIECSYVIARNLLGILAGRLRNNNLALVASHEGSLEFESAVSVDALTGLHNRHWMQDAFTRAMQRCERDVTPLCLILVDIDNFRHFNGKYGHVIGDNVLRRMAQSLSEGLRSQDLLVRYGVDKFALLLPETTLDKSCQIAERLRLSVAGQAVPVGDNATESITISCGVAGIDTNDTLDTLLAAADDALLRAKQNGRNRVESAER</sequence>
<dbReference type="CDD" id="cd00038">
    <property type="entry name" value="CAP_ED"/>
    <property type="match status" value="1"/>
</dbReference>
<dbReference type="PROSITE" id="PS50887">
    <property type="entry name" value="GGDEF"/>
    <property type="match status" value="1"/>
</dbReference>
<dbReference type="Gene3D" id="2.60.120.10">
    <property type="entry name" value="Jelly Rolls"/>
    <property type="match status" value="1"/>
</dbReference>
<evidence type="ECO:0000313" key="6">
    <source>
        <dbReference type="Proteomes" id="UP000742786"/>
    </source>
</evidence>
<dbReference type="SMART" id="SM00267">
    <property type="entry name" value="GGDEF"/>
    <property type="match status" value="1"/>
</dbReference>
<evidence type="ECO:0000259" key="3">
    <source>
        <dbReference type="PROSITE" id="PS50042"/>
    </source>
</evidence>
<organism evidence="5 6">
    <name type="scientific">Georgfuchsia toluolica</name>
    <dbReference type="NCBI Taxonomy" id="424218"/>
    <lineage>
        <taxon>Bacteria</taxon>
        <taxon>Pseudomonadati</taxon>
        <taxon>Pseudomonadota</taxon>
        <taxon>Betaproteobacteria</taxon>
        <taxon>Nitrosomonadales</taxon>
        <taxon>Sterolibacteriaceae</taxon>
        <taxon>Georgfuchsia</taxon>
    </lineage>
</organism>
<reference evidence="5" key="1">
    <citation type="submission" date="2021-04" db="EMBL/GenBank/DDBJ databases">
        <authorList>
            <person name="Hornung B."/>
        </authorList>
    </citation>
    <scope>NUCLEOTIDE SEQUENCE</scope>
    <source>
        <strain evidence="5">G5G6</strain>
    </source>
</reference>
<dbReference type="InterPro" id="IPR018490">
    <property type="entry name" value="cNMP-bd_dom_sf"/>
</dbReference>
<dbReference type="AlphaFoldDB" id="A0A916N2R0"/>
<dbReference type="InterPro" id="IPR050469">
    <property type="entry name" value="Diguanylate_Cyclase"/>
</dbReference>
<evidence type="ECO:0000259" key="4">
    <source>
        <dbReference type="PROSITE" id="PS50887"/>
    </source>
</evidence>
<dbReference type="SUPFAM" id="SSF51206">
    <property type="entry name" value="cAMP-binding domain-like"/>
    <property type="match status" value="1"/>
</dbReference>
<dbReference type="Pfam" id="PF00990">
    <property type="entry name" value="GGDEF"/>
    <property type="match status" value="1"/>
</dbReference>
<evidence type="ECO:0000313" key="5">
    <source>
        <dbReference type="EMBL" id="CAG4884199.1"/>
    </source>
</evidence>
<dbReference type="CDD" id="cd01949">
    <property type="entry name" value="GGDEF"/>
    <property type="match status" value="1"/>
</dbReference>
<keyword evidence="6" id="KW-1185">Reference proteome</keyword>
<comment type="catalytic activity">
    <reaction evidence="2">
        <text>2 GTP = 3',3'-c-di-GMP + 2 diphosphate</text>
        <dbReference type="Rhea" id="RHEA:24898"/>
        <dbReference type="ChEBI" id="CHEBI:33019"/>
        <dbReference type="ChEBI" id="CHEBI:37565"/>
        <dbReference type="ChEBI" id="CHEBI:58805"/>
        <dbReference type="EC" id="2.7.7.65"/>
    </reaction>
</comment>
<comment type="caution">
    <text evidence="5">The sequence shown here is derived from an EMBL/GenBank/DDBJ whole genome shotgun (WGS) entry which is preliminary data.</text>
</comment>
<gene>
    <name evidence="5" type="ORF">GTOL_12082</name>
</gene>
<feature type="domain" description="GGDEF" evidence="4">
    <location>
        <begin position="185"/>
        <end position="318"/>
    </location>
</feature>
<dbReference type="EMBL" id="CAJQUM010000001">
    <property type="protein sequence ID" value="CAG4884199.1"/>
    <property type="molecule type" value="Genomic_DNA"/>
</dbReference>
<dbReference type="InterPro" id="IPR029787">
    <property type="entry name" value="Nucleotide_cyclase"/>
</dbReference>
<dbReference type="FunFam" id="3.30.70.270:FF:000001">
    <property type="entry name" value="Diguanylate cyclase domain protein"/>
    <property type="match status" value="1"/>
</dbReference>
<dbReference type="InterPro" id="IPR043128">
    <property type="entry name" value="Rev_trsase/Diguanyl_cyclase"/>
</dbReference>
<dbReference type="PANTHER" id="PTHR45138">
    <property type="entry name" value="REGULATORY COMPONENTS OF SENSORY TRANSDUCTION SYSTEM"/>
    <property type="match status" value="1"/>
</dbReference>